<evidence type="ECO:0000256" key="1">
    <source>
        <dbReference type="SAM" id="SignalP"/>
    </source>
</evidence>
<proteinExistence type="predicted"/>
<keyword evidence="1" id="KW-0732">Signal</keyword>
<gene>
    <name evidence="3" type="ORF">GCM10011386_24340</name>
</gene>
<comment type="caution">
    <text evidence="3">The sequence shown here is derived from an EMBL/GenBank/DDBJ whole genome shotgun (WGS) entry which is preliminary data.</text>
</comment>
<evidence type="ECO:0000313" key="4">
    <source>
        <dbReference type="Proteomes" id="UP000597338"/>
    </source>
</evidence>
<dbReference type="InterPro" id="IPR023296">
    <property type="entry name" value="Glyco_hydro_beta-prop_sf"/>
</dbReference>
<protein>
    <recommendedName>
        <fullName evidence="2">DUF4185 domain-containing protein</fullName>
    </recommendedName>
</protein>
<organism evidence="3 4">
    <name type="scientific">Parapedobacter defluvii</name>
    <dbReference type="NCBI Taxonomy" id="2045106"/>
    <lineage>
        <taxon>Bacteria</taxon>
        <taxon>Pseudomonadati</taxon>
        <taxon>Bacteroidota</taxon>
        <taxon>Sphingobacteriia</taxon>
        <taxon>Sphingobacteriales</taxon>
        <taxon>Sphingobacteriaceae</taxon>
        <taxon>Parapedobacter</taxon>
    </lineage>
</organism>
<evidence type="ECO:0000313" key="3">
    <source>
        <dbReference type="EMBL" id="GGC31424.1"/>
    </source>
</evidence>
<dbReference type="RefSeq" id="WP_188751049.1">
    <property type="nucleotide sequence ID" value="NZ_BMIK01000007.1"/>
</dbReference>
<accession>A0ABQ1M146</accession>
<sequence>MKVIKYVGTWGVAYCLLAVPVYATTCNGVEIHVQDKRADTLAQRKQEPNAVELFPQFTDRLMPERGSGVTGGDGSISIDLQDGRSLFMWGDSFLGEVIDGKRPRETSKLVIGNIFTVLSHDTVLSYFRGTATHPESWLVPDTTKGTGNWYWPGNGFVRDKRLHLFMSEFRRTGNQIFDFGYVGCDYFILDAETLEPLEKHNFPAANVKGVHYGHAVVDDGTYVYNYGTLTDSTGFARVHVARATLTDGVLQDWQYYSDGNWADNPAASTPLQGIQTNVSEQFNVFKLKGRYVLVTQTRSQENEVFVALSDHPAGPFSQEKKIFKVSEPLAEKKMFAYNTMVHPQFQKEDRILMCYNVNCYEEADLFNHASYYKPRFFWVPIKAILGD</sequence>
<keyword evidence="4" id="KW-1185">Reference proteome</keyword>
<dbReference type="Pfam" id="PF13810">
    <property type="entry name" value="DUF4185"/>
    <property type="match status" value="1"/>
</dbReference>
<reference evidence="4" key="1">
    <citation type="journal article" date="2019" name="Int. J. Syst. Evol. Microbiol.">
        <title>The Global Catalogue of Microorganisms (GCM) 10K type strain sequencing project: providing services to taxonomists for standard genome sequencing and annotation.</title>
        <authorList>
            <consortium name="The Broad Institute Genomics Platform"/>
            <consortium name="The Broad Institute Genome Sequencing Center for Infectious Disease"/>
            <person name="Wu L."/>
            <person name="Ma J."/>
        </authorList>
    </citation>
    <scope>NUCLEOTIDE SEQUENCE [LARGE SCALE GENOMIC DNA]</scope>
    <source>
        <strain evidence="4">CGMCC 1.15342</strain>
    </source>
</reference>
<feature type="signal peptide" evidence="1">
    <location>
        <begin position="1"/>
        <end position="23"/>
    </location>
</feature>
<feature type="chain" id="PRO_5045320821" description="DUF4185 domain-containing protein" evidence="1">
    <location>
        <begin position="24"/>
        <end position="387"/>
    </location>
</feature>
<dbReference type="EMBL" id="BMIK01000007">
    <property type="protein sequence ID" value="GGC31424.1"/>
    <property type="molecule type" value="Genomic_DNA"/>
</dbReference>
<name>A0ABQ1M146_9SPHI</name>
<dbReference type="Proteomes" id="UP000597338">
    <property type="component" value="Unassembled WGS sequence"/>
</dbReference>
<dbReference type="SUPFAM" id="SSF75005">
    <property type="entry name" value="Arabinanase/levansucrase/invertase"/>
    <property type="match status" value="1"/>
</dbReference>
<evidence type="ECO:0000259" key="2">
    <source>
        <dbReference type="Pfam" id="PF13810"/>
    </source>
</evidence>
<dbReference type="Gene3D" id="2.115.10.20">
    <property type="entry name" value="Glycosyl hydrolase domain, family 43"/>
    <property type="match status" value="1"/>
</dbReference>
<dbReference type="InterPro" id="IPR025442">
    <property type="entry name" value="DUF4185"/>
</dbReference>
<feature type="domain" description="DUF4185" evidence="2">
    <location>
        <begin position="67"/>
        <end position="350"/>
    </location>
</feature>